<protein>
    <recommendedName>
        <fullName evidence="4">Morc S5 domain-containing protein</fullName>
    </recommendedName>
</protein>
<evidence type="ECO:0000256" key="3">
    <source>
        <dbReference type="ARBA" id="ARBA00023242"/>
    </source>
</evidence>
<dbReference type="PANTHER" id="PTHR23336">
    <property type="entry name" value="ZINC FINGER CW-TYPE COILED-COIL DOMAIN PROTEIN 3"/>
    <property type="match status" value="1"/>
</dbReference>
<evidence type="ECO:0000256" key="2">
    <source>
        <dbReference type="ARBA" id="ARBA00023054"/>
    </source>
</evidence>
<evidence type="ECO:0000259" key="4">
    <source>
        <dbReference type="Pfam" id="PF17942"/>
    </source>
</evidence>
<keyword evidence="2" id="KW-0175">Coiled coil</keyword>
<dbReference type="GeneTree" id="ENSGT00940000166590"/>
<dbReference type="Pfam" id="PF17942">
    <property type="entry name" value="Morc6_S5"/>
    <property type="match status" value="1"/>
</dbReference>
<dbReference type="Pfam" id="PF13589">
    <property type="entry name" value="HATPase_c_3"/>
    <property type="match status" value="1"/>
</dbReference>
<evidence type="ECO:0000256" key="1">
    <source>
        <dbReference type="ARBA" id="ARBA00004123"/>
    </source>
</evidence>
<dbReference type="GO" id="GO:0016887">
    <property type="term" value="F:ATP hydrolysis activity"/>
    <property type="evidence" value="ECO:0007669"/>
    <property type="project" value="InterPro"/>
</dbReference>
<dbReference type="SUPFAM" id="SSF55874">
    <property type="entry name" value="ATPase domain of HSP90 chaperone/DNA topoisomerase II/histidine kinase"/>
    <property type="match status" value="1"/>
</dbReference>
<keyword evidence="3" id="KW-0539">Nucleus</keyword>
<dbReference type="Ensembl" id="ENSPNYT00000021480.1">
    <property type="protein sequence ID" value="ENSPNYP00000020976.1"/>
    <property type="gene ID" value="ENSPNYG00000015864.1"/>
</dbReference>
<sequence>MARLSEHGIRLSSMSPSFLNSNSTSHTWPFSAVAELIDNASDPGVSAKQFWIDVVHETDHLCLSFIDNGSGMTPNKLHKMLSFGFTEKGSGRASQQAIGVYGNGFKSGSMRLGRDALIFTKNGGCQTVGMLSQTYLESIKAQAVIVPILLVVTEDSQASLTAVLDHSIVKSLEQIHSHFDSIPSKKGTKILIWNIRRAKDGKMELDFETDPNDIRLPEIQIEELKKGLKNSGSLRTEQNIPDMHYSLRAYLSILYLKPKTQIILRRKKIQAKLVAKRLIHIEHDVYKPHFSVSLCYVCV</sequence>
<proteinExistence type="predicted"/>
<dbReference type="Gene3D" id="3.30.565.10">
    <property type="entry name" value="Histidine kinase-like ATPase, C-terminal domain"/>
    <property type="match status" value="1"/>
</dbReference>
<organism evidence="5">
    <name type="scientific">Pundamilia nyererei</name>
    <dbReference type="NCBI Taxonomy" id="303518"/>
    <lineage>
        <taxon>Eukaryota</taxon>
        <taxon>Metazoa</taxon>
        <taxon>Chordata</taxon>
        <taxon>Craniata</taxon>
        <taxon>Vertebrata</taxon>
        <taxon>Euteleostomi</taxon>
        <taxon>Actinopterygii</taxon>
        <taxon>Neopterygii</taxon>
        <taxon>Teleostei</taxon>
        <taxon>Neoteleostei</taxon>
        <taxon>Acanthomorphata</taxon>
        <taxon>Ovalentaria</taxon>
        <taxon>Cichlomorphae</taxon>
        <taxon>Cichliformes</taxon>
        <taxon>Cichlidae</taxon>
        <taxon>African cichlids</taxon>
        <taxon>Pseudocrenilabrinae</taxon>
        <taxon>Haplochromini</taxon>
        <taxon>Pundamilia</taxon>
    </lineage>
</organism>
<feature type="domain" description="Morc S5" evidence="4">
    <location>
        <begin position="245"/>
        <end position="291"/>
    </location>
</feature>
<accession>A0A3B4GHM2</accession>
<dbReference type="CDD" id="cd16931">
    <property type="entry name" value="HATPase_MORC-like"/>
    <property type="match status" value="1"/>
</dbReference>
<dbReference type="GO" id="GO:0005654">
    <property type="term" value="C:nucleoplasm"/>
    <property type="evidence" value="ECO:0007669"/>
    <property type="project" value="TreeGrafter"/>
</dbReference>
<dbReference type="InterPro" id="IPR041006">
    <property type="entry name" value="Morc_S5"/>
</dbReference>
<dbReference type="InterPro" id="IPR036890">
    <property type="entry name" value="HATPase_C_sf"/>
</dbReference>
<dbReference type="InterPro" id="IPR045261">
    <property type="entry name" value="MORC_ATPase"/>
</dbReference>
<dbReference type="PANTHER" id="PTHR23336:SF22">
    <property type="entry name" value="MORC FAMILY CW-TYPE ZINC FINGER PROTEIN 4"/>
    <property type="match status" value="1"/>
</dbReference>
<name>A0A3B4GHM2_9CICH</name>
<evidence type="ECO:0000313" key="5">
    <source>
        <dbReference type="Ensembl" id="ENSPNYP00000020976.1"/>
    </source>
</evidence>
<reference evidence="5" key="1">
    <citation type="submission" date="2023-09" db="UniProtKB">
        <authorList>
            <consortium name="Ensembl"/>
        </authorList>
    </citation>
    <scope>IDENTIFICATION</scope>
</reference>
<dbReference type="AlphaFoldDB" id="A0A3B4GHM2"/>
<comment type="subcellular location">
    <subcellularLocation>
        <location evidence="1">Nucleus</location>
    </subcellularLocation>
</comment>